<dbReference type="EMBL" id="JAPFFF010000024">
    <property type="protein sequence ID" value="KAK8850242.1"/>
    <property type="molecule type" value="Genomic_DNA"/>
</dbReference>
<dbReference type="SUPFAM" id="SSF81901">
    <property type="entry name" value="HCP-like"/>
    <property type="match status" value="5"/>
</dbReference>
<feature type="transmembrane region" description="Helical" evidence="2">
    <location>
        <begin position="1235"/>
        <end position="1256"/>
    </location>
</feature>
<comment type="similarity">
    <text evidence="1">Belongs to the sel-1 family.</text>
</comment>
<evidence type="ECO:0000256" key="2">
    <source>
        <dbReference type="SAM" id="Phobius"/>
    </source>
</evidence>
<keyword evidence="2" id="KW-0812">Transmembrane</keyword>
<dbReference type="Proteomes" id="UP001470230">
    <property type="component" value="Unassembled WGS sequence"/>
</dbReference>
<dbReference type="InterPro" id="IPR050767">
    <property type="entry name" value="Sel1_AlgK"/>
</dbReference>
<dbReference type="PANTHER" id="PTHR11102:SF160">
    <property type="entry name" value="ERAD-ASSOCIATED E3 UBIQUITIN-PROTEIN LIGASE COMPONENT HRD3"/>
    <property type="match status" value="1"/>
</dbReference>
<keyword evidence="5" id="KW-1185">Reference proteome</keyword>
<organism evidence="4 5">
    <name type="scientific">Tritrichomonas musculus</name>
    <dbReference type="NCBI Taxonomy" id="1915356"/>
    <lineage>
        <taxon>Eukaryota</taxon>
        <taxon>Metamonada</taxon>
        <taxon>Parabasalia</taxon>
        <taxon>Tritrichomonadida</taxon>
        <taxon>Tritrichomonadidae</taxon>
        <taxon>Tritrichomonas</taxon>
    </lineage>
</organism>
<reference evidence="4 5" key="1">
    <citation type="submission" date="2024-04" db="EMBL/GenBank/DDBJ databases">
        <title>Tritrichomonas musculus Genome.</title>
        <authorList>
            <person name="Alves-Ferreira E."/>
            <person name="Grigg M."/>
            <person name="Lorenzi H."/>
            <person name="Galac M."/>
        </authorList>
    </citation>
    <scope>NUCLEOTIDE SEQUENCE [LARGE SCALE GENOMIC DNA]</scope>
    <source>
        <strain evidence="4 5">EAF2021</strain>
    </source>
</reference>
<evidence type="ECO:0000259" key="3">
    <source>
        <dbReference type="PROSITE" id="PS50011"/>
    </source>
</evidence>
<dbReference type="InterPro" id="IPR008271">
    <property type="entry name" value="Ser/Thr_kinase_AS"/>
</dbReference>
<evidence type="ECO:0000313" key="5">
    <source>
        <dbReference type="Proteomes" id="UP001470230"/>
    </source>
</evidence>
<dbReference type="SUPFAM" id="SSF56112">
    <property type="entry name" value="Protein kinase-like (PK-like)"/>
    <property type="match status" value="1"/>
</dbReference>
<dbReference type="CDD" id="cd00180">
    <property type="entry name" value="PKc"/>
    <property type="match status" value="1"/>
</dbReference>
<dbReference type="Gene3D" id="1.10.510.10">
    <property type="entry name" value="Transferase(Phosphotransferase) domain 1"/>
    <property type="match status" value="1"/>
</dbReference>
<gene>
    <name evidence="4" type="ORF">M9Y10_018367</name>
</gene>
<comment type="caution">
    <text evidence="4">The sequence shown here is derived from an EMBL/GenBank/DDBJ whole genome shotgun (WGS) entry which is preliminary data.</text>
</comment>
<evidence type="ECO:0000256" key="1">
    <source>
        <dbReference type="ARBA" id="ARBA00038101"/>
    </source>
</evidence>
<dbReference type="PANTHER" id="PTHR11102">
    <property type="entry name" value="SEL-1-LIKE PROTEIN"/>
    <property type="match status" value="1"/>
</dbReference>
<dbReference type="Gene3D" id="1.25.40.10">
    <property type="entry name" value="Tetratricopeptide repeat domain"/>
    <property type="match status" value="5"/>
</dbReference>
<dbReference type="InterPro" id="IPR000719">
    <property type="entry name" value="Prot_kinase_dom"/>
</dbReference>
<dbReference type="PROSITE" id="PS50011">
    <property type="entry name" value="PROTEIN_KINASE_DOM"/>
    <property type="match status" value="1"/>
</dbReference>
<dbReference type="PROSITE" id="PS00108">
    <property type="entry name" value="PROTEIN_KINASE_ST"/>
    <property type="match status" value="1"/>
</dbReference>
<proteinExistence type="inferred from homology"/>
<dbReference type="InterPro" id="IPR006597">
    <property type="entry name" value="Sel1-like"/>
</dbReference>
<keyword evidence="2" id="KW-1133">Transmembrane helix</keyword>
<accession>A0ABR2HNZ9</accession>
<evidence type="ECO:0000313" key="4">
    <source>
        <dbReference type="EMBL" id="KAK8850242.1"/>
    </source>
</evidence>
<dbReference type="SMART" id="SM00220">
    <property type="entry name" value="S_TKc"/>
    <property type="match status" value="1"/>
</dbReference>
<dbReference type="SMART" id="SM00671">
    <property type="entry name" value="SEL1"/>
    <property type="match status" value="23"/>
</dbReference>
<name>A0ABR2HNZ9_9EUKA</name>
<keyword evidence="2" id="KW-0472">Membrane</keyword>
<dbReference type="Pfam" id="PF08238">
    <property type="entry name" value="Sel1"/>
    <property type="match status" value="23"/>
</dbReference>
<sequence length="1468" mass="172574">MLDQTTIKIQNQYLNKLIQKFVFYIVTKDNSYIIQFFQKKNKSGIIIIDQYINTQSNSNLDDYFIICFDYTSILIPISDISLLFPFFSINEESVIYCLSEEIKLKLQQLRNMNNSKFRFNFSEGNNRLFIEREIPSFLTRFIPDYGKYNPTIRKIFYDYWTIIRFCVSGFLIKIAYQNSNYDRIIHYEELFSNKRNLEEEMKEDRFIELMPLDHGSSSSIYLVYLIEKEEICLLKFFLTGEEDKLFERERNNYNNIHHPLLPRYFGTAIYKSHKCLLIEYLVGKPLSYVSEMNLSINDKIKIIFEIIIIIEYLHYNNYIYRDLKPNNIIIDKNKTAILIDFDRMIQNNQKDTLKSDEFTDNFEIQFFAPEIIERKRFTNKSDIYSLGKVIQFIISGETSVKLSILQDICNDCLNLDEDKRPTISLMSSFFFDIYFDEEGIENIFDDDSHDSSLFPLLFLFVEYQNKFVHMKLASFFKHGIDICKDDDGNIHYHKGNDEDVDEEEVLFKHIPKNLINSFCFYHLAADNYNNPKAQYNIGLIHLIGVDIDRAIYYLSLAADQNYVKAQHKLGKIYYKGKYITEDIDTAIYYLTLAAQQNYLKSIFELATIYYDGMNPPRDIEKAIYYFKLGAEQNNVASQFALGEIYYHGKHCAIDIEKAIYYFSLASNNNHDISQFNLGYIYYEGEYVQRDIKKSIHYYSLAADHNNVEAQYNLGLLYFNGNFVEKNINKAIHYFSLAANQNNVESIFFLGNIYSKSDSIYQNVNKAIYYYSLAADLNHSESQFILATIYIEGEIIQRDINKAIHYYSMAAKQDNCHALYHLGVIYSSNKYDQRDIHKAIHYLTLAANLDYPNAQNTLGNIYFDEEKPIKNIDKAFYYYKLAANHNFRDSLFNLGLLYSDGEYVDRDIKKAIHYYLLAANQNSVQAQYNLGVIYYKGIDVERNTDKAIHYLTLAANQNFREAQYILGIIYGEDEYVPRDINKSLYYFTLSANQNYHRAQFRLGLTYYRNEIIPRDIDKAFHYFSKAAEQGNAESQFFLGLIYSEGKYVERDMNKAIRYLLKASNQNFLPAHFNLGYIYSDGKYVPRDIDKAIHYYTLAANGNDTRAQINLAIIYEEGKNVPKNMERAFSLYKLAADQNNPDAQYILAVMYYEGDYLPRNIEKSLYYYHLAANQNDRNALYNLGIIYEEGKFVQKDVSKAIHYYTLAANKNQPKAQFYLGLIYFKGRIVQRDIKKGIYLITLSSMNGFILAHFFVGFFRHEGKYVKCDINKAIHHYKETSSFNNQYAKNNLGIIFKNGFENQIKRNLGLAIEYFKEAIRQKNDKIAMYNLAHLYLYENIRDDGIDESIQLLINSALQTFSHSIFLLCLALIKKFNGDMISIKNKVDESTFNDSELSNNVCQMIIKYELNNDITFERFFECYRKIDFLYDLELESFISHELADRKLNPDDNKISKIPKINELFYEGFGFDI</sequence>
<feature type="domain" description="Protein kinase" evidence="3">
    <location>
        <begin position="206"/>
        <end position="435"/>
    </location>
</feature>
<dbReference type="Pfam" id="PF00069">
    <property type="entry name" value="Pkinase"/>
    <property type="match status" value="1"/>
</dbReference>
<protein>
    <recommendedName>
        <fullName evidence="3">Protein kinase domain-containing protein</fullName>
    </recommendedName>
</protein>
<dbReference type="InterPro" id="IPR011009">
    <property type="entry name" value="Kinase-like_dom_sf"/>
</dbReference>
<dbReference type="InterPro" id="IPR011990">
    <property type="entry name" value="TPR-like_helical_dom_sf"/>
</dbReference>